<keyword evidence="7 10" id="KW-0573">Peptidoglycan synthesis</keyword>
<dbReference type="InterPro" id="IPR036565">
    <property type="entry name" value="Mur-like_cat_sf"/>
</dbReference>
<comment type="subcellular location">
    <subcellularLocation>
        <location evidence="10 11">Cytoplasm</location>
    </subcellularLocation>
</comment>
<dbReference type="SUPFAM" id="SSF63418">
    <property type="entry name" value="MurE/MurF N-terminal domain"/>
    <property type="match status" value="1"/>
</dbReference>
<evidence type="ECO:0000313" key="16">
    <source>
        <dbReference type="Proteomes" id="UP000663929"/>
    </source>
</evidence>
<organism evidence="15 16">
    <name type="scientific">Sulfidibacter corallicola</name>
    <dbReference type="NCBI Taxonomy" id="2818388"/>
    <lineage>
        <taxon>Bacteria</taxon>
        <taxon>Pseudomonadati</taxon>
        <taxon>Acidobacteriota</taxon>
        <taxon>Holophagae</taxon>
        <taxon>Acanthopleuribacterales</taxon>
        <taxon>Acanthopleuribacteraceae</taxon>
        <taxon>Sulfidibacter</taxon>
    </lineage>
</organism>
<dbReference type="UniPathway" id="UPA00219"/>
<keyword evidence="4 10" id="KW-0547">Nucleotide-binding</keyword>
<proteinExistence type="inferred from homology"/>
<name>A0A8A4TDP4_SULCO</name>
<feature type="binding site" evidence="10">
    <location>
        <begin position="138"/>
        <end position="144"/>
    </location>
    <ligand>
        <name>ATP</name>
        <dbReference type="ChEBI" id="CHEBI:30616"/>
    </ligand>
</feature>
<dbReference type="InterPro" id="IPR036615">
    <property type="entry name" value="Mur_ligase_C_dom_sf"/>
</dbReference>
<evidence type="ECO:0000256" key="5">
    <source>
        <dbReference type="ARBA" id="ARBA00022840"/>
    </source>
</evidence>
<comment type="pathway">
    <text evidence="10 11">Cell wall biogenesis; peptidoglycan biosynthesis.</text>
</comment>
<dbReference type="GO" id="GO:0071555">
    <property type="term" value="P:cell wall organization"/>
    <property type="evidence" value="ECO:0007669"/>
    <property type="project" value="UniProtKB-KW"/>
</dbReference>
<dbReference type="Pfam" id="PF02875">
    <property type="entry name" value="Mur_ligase_C"/>
    <property type="match status" value="1"/>
</dbReference>
<evidence type="ECO:0000259" key="14">
    <source>
        <dbReference type="Pfam" id="PF08245"/>
    </source>
</evidence>
<evidence type="ECO:0000256" key="1">
    <source>
        <dbReference type="ARBA" id="ARBA00022490"/>
    </source>
</evidence>
<dbReference type="GO" id="GO:0047480">
    <property type="term" value="F:UDP-N-acetylmuramoyl-tripeptide-D-alanyl-D-alanine ligase activity"/>
    <property type="evidence" value="ECO:0007669"/>
    <property type="project" value="UniProtKB-UniRule"/>
</dbReference>
<feature type="domain" description="Mur ligase N-terminal catalytic" evidence="12">
    <location>
        <begin position="53"/>
        <end position="123"/>
    </location>
</feature>
<feature type="domain" description="Mur ligase central" evidence="14">
    <location>
        <begin position="136"/>
        <end position="324"/>
    </location>
</feature>
<dbReference type="HAMAP" id="MF_02019">
    <property type="entry name" value="MurF"/>
    <property type="match status" value="1"/>
</dbReference>
<dbReference type="InterPro" id="IPR035911">
    <property type="entry name" value="MurE/MurF_N"/>
</dbReference>
<evidence type="ECO:0000259" key="13">
    <source>
        <dbReference type="Pfam" id="PF02875"/>
    </source>
</evidence>
<evidence type="ECO:0000256" key="9">
    <source>
        <dbReference type="ARBA" id="ARBA00023316"/>
    </source>
</evidence>
<sequence length="490" mass="53674">MIRKPYVLMAPADRAGGSQYSFHKAPPLAIERLTDVIRVLQPSEHTCTEDAAVTGFTTDSRAVAPGQIYVAVEGQRVDGHRFTAEAAKRGAIACLVRSLDKAEPNRNCIAVGDTIRALGFLAAAHRRAMKTKILGITGSVGKTTTKEITASVLNTTFHTRKSEGNYNSTIGLPMEILKLKPEDEWMVAEMGMSYPGEIRQLMEIAQPDAALWTTVHAVHMANFASLEEIAKAKAEIVDYLGKDKILIYNADDPLVSRFSAPFRGKKFTYGFFDPQTDVRARMEPFSDWDATPFHLEFGNGKHQLLSLPLPGRFNVNNAVAACAAGLALGVSGSDLVSALRCIQPSAQRSKLYAYDGDVLVVDDTYNASPVAVENVLRSFAPLSPRYYRWLILGDMLELGDEEHDIHRKLGESIAGYGFDQVTLIGTLSEFTYEGLMAHKRPNCKVEHFPSVNEAAAALSGPIPEGSRIWCKASRGIRLERFVQALTAKLA</sequence>
<dbReference type="Gene3D" id="3.40.1390.10">
    <property type="entry name" value="MurE/MurF, N-terminal domain"/>
    <property type="match status" value="1"/>
</dbReference>
<dbReference type="Gene3D" id="3.90.190.20">
    <property type="entry name" value="Mur ligase, C-terminal domain"/>
    <property type="match status" value="1"/>
</dbReference>
<dbReference type="InterPro" id="IPR004101">
    <property type="entry name" value="Mur_ligase_C"/>
</dbReference>
<dbReference type="GO" id="GO:0005524">
    <property type="term" value="F:ATP binding"/>
    <property type="evidence" value="ECO:0007669"/>
    <property type="project" value="UniProtKB-UniRule"/>
</dbReference>
<dbReference type="Gene3D" id="3.40.1190.10">
    <property type="entry name" value="Mur-like, catalytic domain"/>
    <property type="match status" value="1"/>
</dbReference>
<dbReference type="EC" id="6.3.2.10" evidence="10 11"/>
<dbReference type="NCBIfam" id="TIGR01143">
    <property type="entry name" value="murF"/>
    <property type="match status" value="1"/>
</dbReference>
<comment type="function">
    <text evidence="10 11">Involved in cell wall formation. Catalyzes the final step in the synthesis of UDP-N-acetylmuramoyl-pentapeptide, the precursor of murein.</text>
</comment>
<dbReference type="InterPro" id="IPR000713">
    <property type="entry name" value="Mur_ligase_N"/>
</dbReference>
<keyword evidence="6 10" id="KW-0133">Cell shape</keyword>
<reference evidence="15" key="1">
    <citation type="submission" date="2021-03" db="EMBL/GenBank/DDBJ databases">
        <title>Acanthopleuribacteraceae sp. M133.</title>
        <authorList>
            <person name="Wang G."/>
        </authorList>
    </citation>
    <scope>NUCLEOTIDE SEQUENCE</scope>
    <source>
        <strain evidence="15">M133</strain>
    </source>
</reference>
<dbReference type="Pfam" id="PF01225">
    <property type="entry name" value="Mur_ligase"/>
    <property type="match status" value="1"/>
</dbReference>
<evidence type="ECO:0000256" key="7">
    <source>
        <dbReference type="ARBA" id="ARBA00022984"/>
    </source>
</evidence>
<evidence type="ECO:0000256" key="11">
    <source>
        <dbReference type="RuleBase" id="RU004136"/>
    </source>
</evidence>
<evidence type="ECO:0000256" key="3">
    <source>
        <dbReference type="ARBA" id="ARBA00022618"/>
    </source>
</evidence>
<keyword evidence="1 10" id="KW-0963">Cytoplasm</keyword>
<keyword evidence="16" id="KW-1185">Reference proteome</keyword>
<evidence type="ECO:0000259" key="12">
    <source>
        <dbReference type="Pfam" id="PF01225"/>
    </source>
</evidence>
<keyword evidence="5 10" id="KW-0067">ATP-binding</keyword>
<evidence type="ECO:0000256" key="6">
    <source>
        <dbReference type="ARBA" id="ARBA00022960"/>
    </source>
</evidence>
<dbReference type="GO" id="GO:0008360">
    <property type="term" value="P:regulation of cell shape"/>
    <property type="evidence" value="ECO:0007669"/>
    <property type="project" value="UniProtKB-KW"/>
</dbReference>
<evidence type="ECO:0000256" key="2">
    <source>
        <dbReference type="ARBA" id="ARBA00022598"/>
    </source>
</evidence>
<evidence type="ECO:0000256" key="4">
    <source>
        <dbReference type="ARBA" id="ARBA00022741"/>
    </source>
</evidence>
<comment type="similarity">
    <text evidence="10">Belongs to the MurCDEF family. MurF subfamily.</text>
</comment>
<feature type="domain" description="Mur ligase C-terminal" evidence="13">
    <location>
        <begin position="352"/>
        <end position="473"/>
    </location>
</feature>
<dbReference type="SUPFAM" id="SSF53623">
    <property type="entry name" value="MurD-like peptide ligases, catalytic domain"/>
    <property type="match status" value="1"/>
</dbReference>
<dbReference type="RefSeq" id="WP_237377708.1">
    <property type="nucleotide sequence ID" value="NZ_CP071793.1"/>
</dbReference>
<keyword evidence="2 10" id="KW-0436">Ligase</keyword>
<dbReference type="GO" id="GO:0009252">
    <property type="term" value="P:peptidoglycan biosynthetic process"/>
    <property type="evidence" value="ECO:0007669"/>
    <property type="project" value="UniProtKB-UniRule"/>
</dbReference>
<dbReference type="InterPro" id="IPR013221">
    <property type="entry name" value="Mur_ligase_cen"/>
</dbReference>
<keyword evidence="8 10" id="KW-0131">Cell cycle</keyword>
<dbReference type="KEGG" id="scor:J3U87_20880"/>
<dbReference type="PANTHER" id="PTHR43024:SF1">
    <property type="entry name" value="UDP-N-ACETYLMURAMOYL-TRIPEPTIDE--D-ALANYL-D-ALANINE LIGASE"/>
    <property type="match status" value="1"/>
</dbReference>
<evidence type="ECO:0000256" key="8">
    <source>
        <dbReference type="ARBA" id="ARBA00023306"/>
    </source>
</evidence>
<comment type="catalytic activity">
    <reaction evidence="10 11">
        <text>D-alanyl-D-alanine + UDP-N-acetyl-alpha-D-muramoyl-L-alanyl-gamma-D-glutamyl-meso-2,6-diaminopimelate + ATP = UDP-N-acetyl-alpha-D-muramoyl-L-alanyl-gamma-D-glutamyl-meso-2,6-diaminopimeloyl-D-alanyl-D-alanine + ADP + phosphate + H(+)</text>
        <dbReference type="Rhea" id="RHEA:28374"/>
        <dbReference type="ChEBI" id="CHEBI:15378"/>
        <dbReference type="ChEBI" id="CHEBI:30616"/>
        <dbReference type="ChEBI" id="CHEBI:43474"/>
        <dbReference type="ChEBI" id="CHEBI:57822"/>
        <dbReference type="ChEBI" id="CHEBI:61386"/>
        <dbReference type="ChEBI" id="CHEBI:83905"/>
        <dbReference type="ChEBI" id="CHEBI:456216"/>
        <dbReference type="EC" id="6.3.2.10"/>
    </reaction>
</comment>
<dbReference type="InterPro" id="IPR051046">
    <property type="entry name" value="MurCDEF_CellWall_CoF430Synth"/>
</dbReference>
<dbReference type="AlphaFoldDB" id="A0A8A4TDP4"/>
<evidence type="ECO:0000256" key="10">
    <source>
        <dbReference type="HAMAP-Rule" id="MF_02019"/>
    </source>
</evidence>
<dbReference type="GO" id="GO:0005737">
    <property type="term" value="C:cytoplasm"/>
    <property type="evidence" value="ECO:0007669"/>
    <property type="project" value="UniProtKB-SubCell"/>
</dbReference>
<dbReference type="PANTHER" id="PTHR43024">
    <property type="entry name" value="UDP-N-ACETYLMURAMOYL-TRIPEPTIDE--D-ALANYL-D-ALANINE LIGASE"/>
    <property type="match status" value="1"/>
</dbReference>
<evidence type="ECO:0000313" key="15">
    <source>
        <dbReference type="EMBL" id="QTD48046.1"/>
    </source>
</evidence>
<dbReference type="EMBL" id="CP071793">
    <property type="protein sequence ID" value="QTD48046.1"/>
    <property type="molecule type" value="Genomic_DNA"/>
</dbReference>
<dbReference type="Proteomes" id="UP000663929">
    <property type="component" value="Chromosome"/>
</dbReference>
<keyword evidence="9 10" id="KW-0961">Cell wall biogenesis/degradation</keyword>
<dbReference type="GO" id="GO:0051301">
    <property type="term" value="P:cell division"/>
    <property type="evidence" value="ECO:0007669"/>
    <property type="project" value="UniProtKB-KW"/>
</dbReference>
<protein>
    <recommendedName>
        <fullName evidence="10 11">UDP-N-acetylmuramoyl-tripeptide--D-alanyl-D-alanine ligase</fullName>
        <ecNumber evidence="10 11">6.3.2.10</ecNumber>
    </recommendedName>
    <alternativeName>
        <fullName evidence="10">D-alanyl-D-alanine-adding enzyme</fullName>
    </alternativeName>
</protein>
<dbReference type="Pfam" id="PF08245">
    <property type="entry name" value="Mur_ligase_M"/>
    <property type="match status" value="1"/>
</dbReference>
<accession>A0A8A4TDP4</accession>
<dbReference type="InterPro" id="IPR005863">
    <property type="entry name" value="UDP-N-AcMur_synth"/>
</dbReference>
<gene>
    <name evidence="10" type="primary">murF</name>
    <name evidence="15" type="ORF">J3U87_20880</name>
</gene>
<dbReference type="SUPFAM" id="SSF53244">
    <property type="entry name" value="MurD-like peptide ligases, peptide-binding domain"/>
    <property type="match status" value="1"/>
</dbReference>
<keyword evidence="3 10" id="KW-0132">Cell division</keyword>